<reference evidence="2 3" key="1">
    <citation type="submission" date="2018-02" db="EMBL/GenBank/DDBJ databases">
        <title>The genomes of Aspergillus section Nigri reveals drivers in fungal speciation.</title>
        <authorList>
            <consortium name="DOE Joint Genome Institute"/>
            <person name="Vesth T.C."/>
            <person name="Nybo J."/>
            <person name="Theobald S."/>
            <person name="Brandl J."/>
            <person name="Frisvad J.C."/>
            <person name="Nielsen K.F."/>
            <person name="Lyhne E.K."/>
            <person name="Kogle M.E."/>
            <person name="Kuo A."/>
            <person name="Riley R."/>
            <person name="Clum A."/>
            <person name="Nolan M."/>
            <person name="Lipzen A."/>
            <person name="Salamov A."/>
            <person name="Henrissat B."/>
            <person name="Wiebenga A."/>
            <person name="De vries R.P."/>
            <person name="Grigoriev I.V."/>
            <person name="Mortensen U.H."/>
            <person name="Andersen M.R."/>
            <person name="Baker S.E."/>
        </authorList>
    </citation>
    <scope>NUCLEOTIDE SEQUENCE [LARGE SCALE GENOMIC DNA]</scope>
    <source>
        <strain evidence="2 3">CBS 114.51</strain>
    </source>
</reference>
<keyword evidence="1" id="KW-0812">Transmembrane</keyword>
<accession>A0A8T8WXU8</accession>
<dbReference type="AlphaFoldDB" id="A0A8T8WXU8"/>
<dbReference type="RefSeq" id="XP_025526106.1">
    <property type="nucleotide sequence ID" value="XM_025666126.1"/>
</dbReference>
<feature type="transmembrane region" description="Helical" evidence="1">
    <location>
        <begin position="20"/>
        <end position="40"/>
    </location>
</feature>
<evidence type="ECO:0000256" key="1">
    <source>
        <dbReference type="SAM" id="Phobius"/>
    </source>
</evidence>
<evidence type="ECO:0000313" key="2">
    <source>
        <dbReference type="EMBL" id="RAH80212.1"/>
    </source>
</evidence>
<protein>
    <submittedName>
        <fullName evidence="2">Uncharacterized protein</fullName>
    </submittedName>
</protein>
<proteinExistence type="predicted"/>
<keyword evidence="1" id="KW-1133">Transmembrane helix</keyword>
<evidence type="ECO:0000313" key="3">
    <source>
        <dbReference type="Proteomes" id="UP000249497"/>
    </source>
</evidence>
<dbReference type="Proteomes" id="UP000249497">
    <property type="component" value="Unassembled WGS sequence"/>
</dbReference>
<keyword evidence="3" id="KW-1185">Reference proteome</keyword>
<keyword evidence="1" id="KW-0472">Membrane</keyword>
<dbReference type="GeneID" id="37169818"/>
<organism evidence="2 3">
    <name type="scientific">Aspergillus japonicus CBS 114.51</name>
    <dbReference type="NCBI Taxonomy" id="1448312"/>
    <lineage>
        <taxon>Eukaryota</taxon>
        <taxon>Fungi</taxon>
        <taxon>Dikarya</taxon>
        <taxon>Ascomycota</taxon>
        <taxon>Pezizomycotina</taxon>
        <taxon>Eurotiomycetes</taxon>
        <taxon>Eurotiomycetidae</taxon>
        <taxon>Eurotiales</taxon>
        <taxon>Aspergillaceae</taxon>
        <taxon>Aspergillus</taxon>
        <taxon>Aspergillus subgen. Circumdati</taxon>
    </lineage>
</organism>
<name>A0A8T8WXU8_ASPJA</name>
<gene>
    <name evidence="2" type="ORF">BO86DRAFT_133643</name>
</gene>
<sequence>MQKFRIGTTAFGSGRAHQSFFLILIGSLYLHSLSILLLLVSQNRTNCRLSFCRLRLTIHQQ</sequence>
<dbReference type="EMBL" id="KZ824806">
    <property type="protein sequence ID" value="RAH80212.1"/>
    <property type="molecule type" value="Genomic_DNA"/>
</dbReference>